<dbReference type="InterPro" id="IPR029058">
    <property type="entry name" value="AB_hydrolase_fold"/>
</dbReference>
<reference evidence="5" key="1">
    <citation type="submission" date="2015-02" db="EMBL/GenBank/DDBJ databases">
        <authorList>
            <person name="Chooi Y.-H."/>
        </authorList>
    </citation>
    <scope>NUCLEOTIDE SEQUENCE</scope>
</reference>
<dbReference type="SUPFAM" id="SSF53474">
    <property type="entry name" value="alpha/beta-Hydrolases"/>
    <property type="match status" value="1"/>
</dbReference>
<dbReference type="EMBL" id="KP867044">
    <property type="protein sequence ID" value="ALL53565.1"/>
    <property type="molecule type" value="Genomic_DNA"/>
</dbReference>
<dbReference type="InterPro" id="IPR054579">
    <property type="entry name" value="GCE-like_dom"/>
</dbReference>
<keyword evidence="1" id="KW-0719">Serine esterase</keyword>
<evidence type="ECO:0000256" key="2">
    <source>
        <dbReference type="ARBA" id="ARBA00022729"/>
    </source>
</evidence>
<feature type="domain" description="4-O-methyl-glucuronoyl methylesterase-like" evidence="4">
    <location>
        <begin position="89"/>
        <end position="310"/>
    </location>
</feature>
<name>A0A141GND7_9FIRM</name>
<proteinExistence type="predicted"/>
<sequence length="360" mass="40952">MGFIEEELKNRKLPELTVYQDGSDVENADGWKKRREEIKKILQESYAGYAPDFKLDVEEKLVSEDPNGYGGKVQVYTYDLRIRSPFNYTSFQYKLAVPKHADRPPVFLNFSFTPQIADGLGEEITDCGFAVANIYYEDITADKNDDYMTGAGRFCRRNPHDSWGKIAIWAWGGSRVTDRLVLRDDIDIRRIAVVGHSRLGKTALWCGAMDERFSMVAANDSGGGGAAIFRGKTGELVKDLAGTGSKLWFCGNFYRYAGRESEMPFDQHFVLALVAPRNLYISSASQDDWADPKSEFLACAAASPVYELLGYRGLVSPDRYPEENECFHEGKIGYHLRKGTHYMGRYDWHKIMEYRQKHNV</sequence>
<protein>
    <recommendedName>
        <fullName evidence="4">4-O-methyl-glucuronoyl methylesterase-like domain-containing protein</fullName>
    </recommendedName>
</protein>
<evidence type="ECO:0000313" key="5">
    <source>
        <dbReference type="EMBL" id="ALL53565.1"/>
    </source>
</evidence>
<keyword evidence="3" id="KW-0378">Hydrolase</keyword>
<dbReference type="Pfam" id="PF22244">
    <property type="entry name" value="GCE_fung"/>
    <property type="match status" value="1"/>
</dbReference>
<dbReference type="AlphaFoldDB" id="A0A141GND7"/>
<organism evidence="5">
    <name type="scientific">uncultured firmicutes bacterium contig_31</name>
    <dbReference type="NCBI Taxonomy" id="1643554"/>
    <lineage>
        <taxon>Bacteria</taxon>
        <taxon>Bacillati</taxon>
        <taxon>Bacillota</taxon>
        <taxon>environmental samples</taxon>
    </lineage>
</organism>
<evidence type="ECO:0000256" key="3">
    <source>
        <dbReference type="ARBA" id="ARBA00022801"/>
    </source>
</evidence>
<accession>A0A141GND7</accession>
<dbReference type="Gene3D" id="3.40.50.1820">
    <property type="entry name" value="alpha/beta hydrolase"/>
    <property type="match status" value="1"/>
</dbReference>
<evidence type="ECO:0000259" key="4">
    <source>
        <dbReference type="Pfam" id="PF22244"/>
    </source>
</evidence>
<evidence type="ECO:0000256" key="1">
    <source>
        <dbReference type="ARBA" id="ARBA00022487"/>
    </source>
</evidence>
<dbReference type="GO" id="GO:0052689">
    <property type="term" value="F:carboxylic ester hydrolase activity"/>
    <property type="evidence" value="ECO:0007669"/>
    <property type="project" value="UniProtKB-KW"/>
</dbReference>
<keyword evidence="2" id="KW-0732">Signal</keyword>